<keyword evidence="2" id="KW-0479">Metal-binding</keyword>
<dbReference type="EMBL" id="CAJVCH010385435">
    <property type="protein sequence ID" value="CAG7817037.1"/>
    <property type="molecule type" value="Genomic_DNA"/>
</dbReference>
<dbReference type="GO" id="GO:0070761">
    <property type="term" value="C:pre-snoRNP complex"/>
    <property type="evidence" value="ECO:0007669"/>
    <property type="project" value="TreeGrafter"/>
</dbReference>
<dbReference type="InterPro" id="IPR051639">
    <property type="entry name" value="BCD1"/>
</dbReference>
<organism evidence="10 11">
    <name type="scientific">Allacma fusca</name>
    <dbReference type="NCBI Taxonomy" id="39272"/>
    <lineage>
        <taxon>Eukaryota</taxon>
        <taxon>Metazoa</taxon>
        <taxon>Ecdysozoa</taxon>
        <taxon>Arthropoda</taxon>
        <taxon>Hexapoda</taxon>
        <taxon>Collembola</taxon>
        <taxon>Symphypleona</taxon>
        <taxon>Sminthuridae</taxon>
        <taxon>Allacma</taxon>
    </lineage>
</organism>
<keyword evidence="4" id="KW-0862">Zinc</keyword>
<proteinExistence type="inferred from homology"/>
<evidence type="ECO:0000256" key="1">
    <source>
        <dbReference type="ARBA" id="ARBA00022553"/>
    </source>
</evidence>
<feature type="compositionally biased region" description="Basic and acidic residues" evidence="8">
    <location>
        <begin position="329"/>
        <end position="342"/>
    </location>
</feature>
<dbReference type="GO" id="GO:0005634">
    <property type="term" value="C:nucleus"/>
    <property type="evidence" value="ECO:0007669"/>
    <property type="project" value="TreeGrafter"/>
</dbReference>
<evidence type="ECO:0000256" key="7">
    <source>
        <dbReference type="PROSITE-ProRule" id="PRU00453"/>
    </source>
</evidence>
<comment type="function">
    <text evidence="5">Required for box C/D snoRNAs accumulation involved in snoRNA processing, snoRNA transport to the nucleolus and ribosome biogenesis.</text>
</comment>
<evidence type="ECO:0000259" key="9">
    <source>
        <dbReference type="PROSITE" id="PS51083"/>
    </source>
</evidence>
<dbReference type="InterPro" id="IPR007529">
    <property type="entry name" value="Znf_HIT"/>
</dbReference>
<keyword evidence="1" id="KW-0597">Phosphoprotein</keyword>
<keyword evidence="11" id="KW-1185">Reference proteome</keyword>
<evidence type="ECO:0000256" key="2">
    <source>
        <dbReference type="ARBA" id="ARBA00022723"/>
    </source>
</evidence>
<feature type="region of interest" description="Disordered" evidence="8">
    <location>
        <begin position="309"/>
        <end position="342"/>
    </location>
</feature>
<dbReference type="GO" id="GO:0008270">
    <property type="term" value="F:zinc ion binding"/>
    <property type="evidence" value="ECO:0007669"/>
    <property type="project" value="UniProtKB-UniRule"/>
</dbReference>
<dbReference type="PROSITE" id="PS51083">
    <property type="entry name" value="ZF_HIT"/>
    <property type="match status" value="1"/>
</dbReference>
<sequence length="342" mass="39849">MPVTPLRVLVKMFPQEVTIEEDGSIEEPSLKRKAVDRLGTCEVCQVDQAKYTCPECEIHSCGLKCIAKHKNDTDCEGVRSRTSFVPLKKFNDLHFLNDYRLLEEVGRKVEAFSRDKSKRYTRFDQTLPVHLHRLRKAIFHRGTRFHFLPEHFSRRRTNTTYLNWRTKQIDWKVQITFLNAEMQTFFEDRCPESMVLQDLISKYVSSLKSLKVYQIAGFDSIDVLIKAEKYFGGSRFHKLNLGESLKENLYGKTVVEYPQLYVVIQNLYNYKTDSEKKLEVKEAKSSHSSDFLQLKEKYPKLDALAQPIIETKNESSGNDDDSDVEASSEDLRSYKDLIKTSE</sequence>
<comment type="similarity">
    <text evidence="6">Belongs to the BCD1 family.</text>
</comment>
<evidence type="ECO:0000256" key="5">
    <source>
        <dbReference type="ARBA" id="ARBA00049598"/>
    </source>
</evidence>
<feature type="compositionally biased region" description="Acidic residues" evidence="8">
    <location>
        <begin position="317"/>
        <end position="328"/>
    </location>
</feature>
<dbReference type="GO" id="GO:0000463">
    <property type="term" value="P:maturation of LSU-rRNA from tricistronic rRNA transcript (SSU-rRNA, 5.8S rRNA, LSU-rRNA)"/>
    <property type="evidence" value="ECO:0007669"/>
    <property type="project" value="TreeGrafter"/>
</dbReference>
<reference evidence="10" key="1">
    <citation type="submission" date="2021-06" db="EMBL/GenBank/DDBJ databases">
        <authorList>
            <person name="Hodson N. C."/>
            <person name="Mongue J. A."/>
            <person name="Jaron S. K."/>
        </authorList>
    </citation>
    <scope>NUCLEOTIDE SEQUENCE</scope>
</reference>
<dbReference type="Proteomes" id="UP000708208">
    <property type="component" value="Unassembled WGS sequence"/>
</dbReference>
<gene>
    <name evidence="10" type="ORF">AFUS01_LOCUS27625</name>
</gene>
<dbReference type="PANTHER" id="PTHR13483:SF3">
    <property type="entry name" value="BOX C_D SNORNA PROTEIN 1"/>
    <property type="match status" value="1"/>
</dbReference>
<dbReference type="OrthoDB" id="272357at2759"/>
<dbReference type="Pfam" id="PF25790">
    <property type="entry name" value="BCD1"/>
    <property type="match status" value="1"/>
</dbReference>
<evidence type="ECO:0000256" key="3">
    <source>
        <dbReference type="ARBA" id="ARBA00022771"/>
    </source>
</evidence>
<dbReference type="CDD" id="cd23023">
    <property type="entry name" value="zf-HIT_BCD1"/>
    <property type="match status" value="1"/>
</dbReference>
<evidence type="ECO:0000313" key="11">
    <source>
        <dbReference type="Proteomes" id="UP000708208"/>
    </source>
</evidence>
<dbReference type="AlphaFoldDB" id="A0A8J2KPU3"/>
<dbReference type="Pfam" id="PF04438">
    <property type="entry name" value="zf-HIT"/>
    <property type="match status" value="1"/>
</dbReference>
<evidence type="ECO:0000256" key="6">
    <source>
        <dbReference type="ARBA" id="ARBA00049654"/>
    </source>
</evidence>
<accession>A0A8J2KPU3</accession>
<evidence type="ECO:0000313" key="10">
    <source>
        <dbReference type="EMBL" id="CAG7817037.1"/>
    </source>
</evidence>
<dbReference type="InterPro" id="IPR057721">
    <property type="entry name" value="BCD1_alpha/beta"/>
</dbReference>
<keyword evidence="3 7" id="KW-0863">Zinc-finger</keyword>
<dbReference type="GO" id="GO:0000492">
    <property type="term" value="P:box C/D snoRNP assembly"/>
    <property type="evidence" value="ECO:0007669"/>
    <property type="project" value="TreeGrafter"/>
</dbReference>
<evidence type="ECO:0000256" key="4">
    <source>
        <dbReference type="ARBA" id="ARBA00022833"/>
    </source>
</evidence>
<feature type="domain" description="HIT-type" evidence="9">
    <location>
        <begin position="41"/>
        <end position="75"/>
    </location>
</feature>
<name>A0A8J2KPU3_9HEXA</name>
<comment type="caution">
    <text evidence="10">The sequence shown here is derived from an EMBL/GenBank/DDBJ whole genome shotgun (WGS) entry which is preliminary data.</text>
</comment>
<dbReference type="PANTHER" id="PTHR13483">
    <property type="entry name" value="BOX C_D SNORNA PROTEIN 1-RELATED"/>
    <property type="match status" value="1"/>
</dbReference>
<protein>
    <recommendedName>
        <fullName evidence="9">HIT-type domain-containing protein</fullName>
    </recommendedName>
</protein>
<evidence type="ECO:0000256" key="8">
    <source>
        <dbReference type="SAM" id="MobiDB-lite"/>
    </source>
</evidence>
<dbReference type="GO" id="GO:0048254">
    <property type="term" value="P:snoRNA localization"/>
    <property type="evidence" value="ECO:0007669"/>
    <property type="project" value="TreeGrafter"/>
</dbReference>